<feature type="chain" id="PRO_5036222356" evidence="2">
    <location>
        <begin position="22"/>
        <end position="286"/>
    </location>
</feature>
<reference evidence="3" key="1">
    <citation type="submission" date="2021-02" db="EMBL/GenBank/DDBJ databases">
        <authorList>
            <person name="Nowell W R."/>
        </authorList>
    </citation>
    <scope>NUCLEOTIDE SEQUENCE</scope>
</reference>
<dbReference type="Proteomes" id="UP000663828">
    <property type="component" value="Unassembled WGS sequence"/>
</dbReference>
<feature type="compositionally biased region" description="Low complexity" evidence="1">
    <location>
        <begin position="268"/>
        <end position="286"/>
    </location>
</feature>
<evidence type="ECO:0000313" key="4">
    <source>
        <dbReference type="EMBL" id="CAF1582744.1"/>
    </source>
</evidence>
<feature type="compositionally biased region" description="Polar residues" evidence="1">
    <location>
        <begin position="248"/>
        <end position="265"/>
    </location>
</feature>
<proteinExistence type="predicted"/>
<keyword evidence="5" id="KW-1185">Reference proteome</keyword>
<evidence type="ECO:0000256" key="2">
    <source>
        <dbReference type="SAM" id="SignalP"/>
    </source>
</evidence>
<feature type="region of interest" description="Disordered" evidence="1">
    <location>
        <begin position="230"/>
        <end position="286"/>
    </location>
</feature>
<feature type="compositionally biased region" description="Low complexity" evidence="1">
    <location>
        <begin position="52"/>
        <end position="65"/>
    </location>
</feature>
<evidence type="ECO:0000256" key="1">
    <source>
        <dbReference type="SAM" id="MobiDB-lite"/>
    </source>
</evidence>
<evidence type="ECO:0000313" key="6">
    <source>
        <dbReference type="Proteomes" id="UP000663852"/>
    </source>
</evidence>
<feature type="compositionally biased region" description="Low complexity" evidence="1">
    <location>
        <begin position="179"/>
        <end position="190"/>
    </location>
</feature>
<feature type="compositionally biased region" description="Polar residues" evidence="1">
    <location>
        <begin position="128"/>
        <end position="178"/>
    </location>
</feature>
<sequence>MVPRIFIILLFSAIALVAVQSNSVAAPENQVNNQGTAGVQNRRTTGSSRKISQLQKNKKLNLSQKPAQATLLKSNGTGGNNVSGLAVPHTQTDKSNNTAQSSRPQIQGQKGVGGSHSSSQQNNGTGNITQVSVSVRQGGSYDNTTRSSQPQVQGQKGASTSRPAVSTGQKNGTRTGTQVSVSGNRGGNSSTLVTVVRQADASNNTIRLNPSLSKENNNGFFLLPLFQNSKNRNQPVTSPSSTPSTSSHNATRANSSAKKINQQGHKGSASSNSSTARNSTARSVKA</sequence>
<organism evidence="3 6">
    <name type="scientific">Adineta ricciae</name>
    <name type="common">Rotifer</name>
    <dbReference type="NCBI Taxonomy" id="249248"/>
    <lineage>
        <taxon>Eukaryota</taxon>
        <taxon>Metazoa</taxon>
        <taxon>Spiralia</taxon>
        <taxon>Gnathifera</taxon>
        <taxon>Rotifera</taxon>
        <taxon>Eurotatoria</taxon>
        <taxon>Bdelloidea</taxon>
        <taxon>Adinetida</taxon>
        <taxon>Adinetidae</taxon>
        <taxon>Adineta</taxon>
    </lineage>
</organism>
<feature type="region of interest" description="Disordered" evidence="1">
    <location>
        <begin position="29"/>
        <end position="190"/>
    </location>
</feature>
<feature type="signal peptide" evidence="2">
    <location>
        <begin position="1"/>
        <end position="21"/>
    </location>
</feature>
<keyword evidence="2" id="KW-0732">Signal</keyword>
<accession>A0A813MH08</accession>
<dbReference type="AlphaFoldDB" id="A0A813MH08"/>
<evidence type="ECO:0000313" key="3">
    <source>
        <dbReference type="EMBL" id="CAF0721879.1"/>
    </source>
</evidence>
<feature type="compositionally biased region" description="Low complexity" evidence="1">
    <location>
        <begin position="115"/>
        <end position="127"/>
    </location>
</feature>
<evidence type="ECO:0000313" key="5">
    <source>
        <dbReference type="Proteomes" id="UP000663828"/>
    </source>
</evidence>
<dbReference type="Proteomes" id="UP000663852">
    <property type="component" value="Unassembled WGS sequence"/>
</dbReference>
<dbReference type="EMBL" id="CAJNOR010006008">
    <property type="protein sequence ID" value="CAF1582744.1"/>
    <property type="molecule type" value="Genomic_DNA"/>
</dbReference>
<feature type="compositionally biased region" description="Polar residues" evidence="1">
    <location>
        <begin position="29"/>
        <end position="51"/>
    </location>
</feature>
<feature type="compositionally biased region" description="Low complexity" evidence="1">
    <location>
        <begin position="237"/>
        <end position="247"/>
    </location>
</feature>
<name>A0A813MH08_ADIRI</name>
<comment type="caution">
    <text evidence="3">The sequence shown here is derived from an EMBL/GenBank/DDBJ whole genome shotgun (WGS) entry which is preliminary data.</text>
</comment>
<feature type="compositionally biased region" description="Polar residues" evidence="1">
    <location>
        <begin position="82"/>
        <end position="106"/>
    </location>
</feature>
<protein>
    <submittedName>
        <fullName evidence="3">Uncharacterized protein</fullName>
    </submittedName>
</protein>
<gene>
    <name evidence="3" type="ORF">EDS130_LOCUS330</name>
    <name evidence="4" type="ORF">XAT740_LOCUS45688</name>
</gene>
<dbReference type="EMBL" id="CAJNOJ010000001">
    <property type="protein sequence ID" value="CAF0721879.1"/>
    <property type="molecule type" value="Genomic_DNA"/>
</dbReference>